<organism evidence="2 3">
    <name type="scientific">Natronospirillum operosum</name>
    <dbReference type="NCBI Taxonomy" id="2759953"/>
    <lineage>
        <taxon>Bacteria</taxon>
        <taxon>Pseudomonadati</taxon>
        <taxon>Pseudomonadota</taxon>
        <taxon>Gammaproteobacteria</taxon>
        <taxon>Oceanospirillales</taxon>
        <taxon>Natronospirillaceae</taxon>
        <taxon>Natronospirillum</taxon>
    </lineage>
</organism>
<dbReference type="Gene3D" id="2.60.120.10">
    <property type="entry name" value="Jelly Rolls"/>
    <property type="match status" value="1"/>
</dbReference>
<evidence type="ECO:0000313" key="3">
    <source>
        <dbReference type="Proteomes" id="UP000297475"/>
    </source>
</evidence>
<feature type="domain" description="JmjC" evidence="1">
    <location>
        <begin position="238"/>
        <end position="375"/>
    </location>
</feature>
<gene>
    <name evidence="2" type="ORF">E4656_18695</name>
</gene>
<dbReference type="AlphaFoldDB" id="A0A4Z0W221"/>
<dbReference type="InterPro" id="IPR041667">
    <property type="entry name" value="Cupin_8"/>
</dbReference>
<dbReference type="Proteomes" id="UP000297475">
    <property type="component" value="Unassembled WGS sequence"/>
</dbReference>
<keyword evidence="3" id="KW-1185">Reference proteome</keyword>
<comment type="caution">
    <text evidence="2">The sequence shown here is derived from an EMBL/GenBank/DDBJ whole genome shotgun (WGS) entry which is preliminary data.</text>
</comment>
<dbReference type="PANTHER" id="PTHR12461:SF105">
    <property type="entry name" value="HYPOXIA-INDUCIBLE FACTOR 1-ALPHA INHIBITOR"/>
    <property type="match status" value="1"/>
</dbReference>
<dbReference type="PANTHER" id="PTHR12461">
    <property type="entry name" value="HYPOXIA-INDUCIBLE FACTOR 1 ALPHA INHIBITOR-RELATED"/>
    <property type="match status" value="1"/>
</dbReference>
<dbReference type="OrthoDB" id="479699at2"/>
<evidence type="ECO:0000313" key="2">
    <source>
        <dbReference type="EMBL" id="TGG90293.1"/>
    </source>
</evidence>
<evidence type="ECO:0000259" key="1">
    <source>
        <dbReference type="PROSITE" id="PS51184"/>
    </source>
</evidence>
<dbReference type="InterPro" id="IPR003347">
    <property type="entry name" value="JmjC_dom"/>
</dbReference>
<name>A0A4Z0W221_9GAMM</name>
<sequence length="375" mass="42363">MVMTLAKDRATPVGDGQKYLEQFQDLLVQGFENPLGEEGDCRLRLTDGPSEWSLDICFSAAGLHFSGPDSSAASAELTIPVTTAQRLVEDIETVDFRDPEIMSTVRLDGNLETINRIAKALLQPSSDALTRMSAATEKASSAYRIKEVERVERPTELELLTALSEGRPMIVTDPPLPRDSRPWTLDRLANEYGDVPLRVRSAEHQETVAEFVASMRAFNAARVGKIIEGHTKPYTEGCALPEAMRSAFVPGYFSLHDYIEPQIWLGSVPVTMPASTLHRDPMDGFLYQIMGRKRLILYSPDQAPLLYPMKAWNNYQPCWVSPEQPEYQRFPRFKEAQRLEVILQPGELLVQPASWFHEVYCLDSPTFSVSYFYRH</sequence>
<dbReference type="EMBL" id="SRMF01000014">
    <property type="protein sequence ID" value="TGG90293.1"/>
    <property type="molecule type" value="Genomic_DNA"/>
</dbReference>
<dbReference type="Pfam" id="PF13621">
    <property type="entry name" value="Cupin_8"/>
    <property type="match status" value="1"/>
</dbReference>
<dbReference type="SUPFAM" id="SSF51197">
    <property type="entry name" value="Clavaminate synthase-like"/>
    <property type="match status" value="1"/>
</dbReference>
<accession>A0A4Z0W221</accession>
<dbReference type="PROSITE" id="PS51184">
    <property type="entry name" value="JMJC"/>
    <property type="match status" value="1"/>
</dbReference>
<dbReference type="InterPro" id="IPR014710">
    <property type="entry name" value="RmlC-like_jellyroll"/>
</dbReference>
<proteinExistence type="predicted"/>
<protein>
    <submittedName>
        <fullName evidence="2">Cupin-like domain-containing protein</fullName>
    </submittedName>
</protein>
<reference evidence="2 3" key="1">
    <citation type="submission" date="2019-04" db="EMBL/GenBank/DDBJ databases">
        <title>Natronospirillum operosus gen. nov., sp. nov., a haloalkaliphilic satellite isolated from decaying biomass of laboratory culture of cyanobacterium Geitlerinema sp. and proposal of Natronospirillaceae fam. nov. and Saccharospirillaceae fam. nov.</title>
        <authorList>
            <person name="Kevbrin V."/>
            <person name="Boltyanskaya Y."/>
            <person name="Koziaeva V."/>
            <person name="Grouzdev D.S."/>
            <person name="Park M."/>
            <person name="Cho J."/>
        </authorList>
    </citation>
    <scope>NUCLEOTIDE SEQUENCE [LARGE SCALE GENOMIC DNA]</scope>
    <source>
        <strain evidence="2 3">G-116</strain>
    </source>
</reference>